<evidence type="ECO:0000256" key="1">
    <source>
        <dbReference type="SAM" id="MobiDB-lite"/>
    </source>
</evidence>
<comment type="caution">
    <text evidence="2">The sequence shown here is derived from an EMBL/GenBank/DDBJ whole genome shotgun (WGS) entry which is preliminary data.</text>
</comment>
<feature type="compositionally biased region" description="Basic residues" evidence="1">
    <location>
        <begin position="170"/>
        <end position="182"/>
    </location>
</feature>
<feature type="region of interest" description="Disordered" evidence="1">
    <location>
        <begin position="1"/>
        <end position="77"/>
    </location>
</feature>
<feature type="compositionally biased region" description="Polar residues" evidence="1">
    <location>
        <begin position="1"/>
        <end position="12"/>
    </location>
</feature>
<feature type="compositionally biased region" description="Polar residues" evidence="1">
    <location>
        <begin position="228"/>
        <end position="242"/>
    </location>
</feature>
<feature type="region of interest" description="Disordered" evidence="1">
    <location>
        <begin position="261"/>
        <end position="311"/>
    </location>
</feature>
<feature type="compositionally biased region" description="Low complexity" evidence="1">
    <location>
        <begin position="66"/>
        <end position="77"/>
    </location>
</feature>
<dbReference type="AlphaFoldDB" id="A0A1Y2HSZ7"/>
<organism evidence="2 3">
    <name type="scientific">Catenaria anguillulae PL171</name>
    <dbReference type="NCBI Taxonomy" id="765915"/>
    <lineage>
        <taxon>Eukaryota</taxon>
        <taxon>Fungi</taxon>
        <taxon>Fungi incertae sedis</taxon>
        <taxon>Blastocladiomycota</taxon>
        <taxon>Blastocladiomycetes</taxon>
        <taxon>Blastocladiales</taxon>
        <taxon>Catenariaceae</taxon>
        <taxon>Catenaria</taxon>
    </lineage>
</organism>
<evidence type="ECO:0000313" key="2">
    <source>
        <dbReference type="EMBL" id="ORZ37054.1"/>
    </source>
</evidence>
<reference evidence="2 3" key="1">
    <citation type="submission" date="2016-07" db="EMBL/GenBank/DDBJ databases">
        <title>Pervasive Adenine N6-methylation of Active Genes in Fungi.</title>
        <authorList>
            <consortium name="DOE Joint Genome Institute"/>
            <person name="Mondo S.J."/>
            <person name="Dannebaum R.O."/>
            <person name="Kuo R.C."/>
            <person name="Labutti K."/>
            <person name="Haridas S."/>
            <person name="Kuo A."/>
            <person name="Salamov A."/>
            <person name="Ahrendt S.R."/>
            <person name="Lipzen A."/>
            <person name="Sullivan W."/>
            <person name="Andreopoulos W.B."/>
            <person name="Clum A."/>
            <person name="Lindquist E."/>
            <person name="Daum C."/>
            <person name="Ramamoorthy G.K."/>
            <person name="Gryganskyi A."/>
            <person name="Culley D."/>
            <person name="Magnuson J.K."/>
            <person name="James T.Y."/>
            <person name="O'Malley M.A."/>
            <person name="Stajich J.E."/>
            <person name="Spatafora J.W."/>
            <person name="Visel A."/>
            <person name="Grigoriev I.V."/>
        </authorList>
    </citation>
    <scope>NUCLEOTIDE SEQUENCE [LARGE SCALE GENOMIC DNA]</scope>
    <source>
        <strain evidence="2 3">PL171</strain>
    </source>
</reference>
<feature type="region of interest" description="Disordered" evidence="1">
    <location>
        <begin position="117"/>
        <end position="246"/>
    </location>
</feature>
<evidence type="ECO:0000313" key="3">
    <source>
        <dbReference type="Proteomes" id="UP000193411"/>
    </source>
</evidence>
<proteinExistence type="predicted"/>
<feature type="compositionally biased region" description="Polar residues" evidence="1">
    <location>
        <begin position="121"/>
        <end position="152"/>
    </location>
</feature>
<accession>A0A1Y2HSZ7</accession>
<name>A0A1Y2HSZ7_9FUNG</name>
<sequence length="369" mass="37827">MSTNQRSFATPQIPSPNAGILQQTPSLSPATRESIAAADTPLIPPITFAQPPTLVLPPALGPLPTAPTSTLSNSVSSSAVKSVLIVTADSTSIRPPPAPQNVASHKKLLVANTPAGKTHTGVAQATPTKVASVKNQTPSSTPSSKTNHQPNPQQLPPAETGHNQTPTKAPAKKKKKKNKAKKSPTPPGPTATAVTPTPALPPRPLPAGHVATITHGHPQMPSDGGSVVSAQTTGEQSPQAQSARAKRMASITILGIVGSDGVGRVNSAQESTANGGAARTLGQEVSETANREKEKEHVDDPMDVTPPNPVLGKLARAAPVSVQVAAESPVATSVPTEETLATQRQKATVVVNKVKEQKNGFAMSGPTIF</sequence>
<feature type="compositionally biased region" description="Polar residues" evidence="1">
    <location>
        <begin position="20"/>
        <end position="31"/>
    </location>
</feature>
<protein>
    <submittedName>
        <fullName evidence="2">Uncharacterized protein</fullName>
    </submittedName>
</protein>
<dbReference type="EMBL" id="MCFL01000014">
    <property type="protein sequence ID" value="ORZ37054.1"/>
    <property type="molecule type" value="Genomic_DNA"/>
</dbReference>
<gene>
    <name evidence="2" type="ORF">BCR44DRAFT_1052014</name>
</gene>
<feature type="compositionally biased region" description="Basic and acidic residues" evidence="1">
    <location>
        <begin position="289"/>
        <end position="300"/>
    </location>
</feature>
<dbReference type="Proteomes" id="UP000193411">
    <property type="component" value="Unassembled WGS sequence"/>
</dbReference>
<keyword evidence="3" id="KW-1185">Reference proteome</keyword>